<dbReference type="STRING" id="3775.A0A1Q3D520"/>
<feature type="non-terminal residue" evidence="5">
    <location>
        <position position="1"/>
    </location>
</feature>
<dbReference type="SMART" id="SM00343">
    <property type="entry name" value="ZnF_C2HC"/>
    <property type="match status" value="1"/>
</dbReference>
<dbReference type="GO" id="GO:0003676">
    <property type="term" value="F:nucleic acid binding"/>
    <property type="evidence" value="ECO:0007669"/>
    <property type="project" value="InterPro"/>
</dbReference>
<dbReference type="GO" id="GO:0008270">
    <property type="term" value="F:zinc ion binding"/>
    <property type="evidence" value="ECO:0007669"/>
    <property type="project" value="UniProtKB-KW"/>
</dbReference>
<dbReference type="CDD" id="cd00303">
    <property type="entry name" value="retropepsin_like"/>
    <property type="match status" value="1"/>
</dbReference>
<dbReference type="SUPFAM" id="SSF57756">
    <property type="entry name" value="Retrovirus zinc finger-like domains"/>
    <property type="match status" value="1"/>
</dbReference>
<dbReference type="InterPro" id="IPR001878">
    <property type="entry name" value="Znf_CCHC"/>
</dbReference>
<dbReference type="Pfam" id="PF00077">
    <property type="entry name" value="RVP"/>
    <property type="match status" value="1"/>
</dbReference>
<accession>A0A1Q3D520</accession>
<dbReference type="PANTHER" id="PTHR33054:SF9">
    <property type="entry name" value="CCHC-TYPE DOMAIN-CONTAINING PROTEIN"/>
    <property type="match status" value="1"/>
</dbReference>
<dbReference type="InterPro" id="IPR021109">
    <property type="entry name" value="Peptidase_aspartic_dom_sf"/>
</dbReference>
<dbReference type="Pfam" id="PF22909">
    <property type="entry name" value="Caulimovir_coat_dom"/>
    <property type="match status" value="1"/>
</dbReference>
<keyword evidence="2" id="KW-0863">Zinc-finger</keyword>
<dbReference type="InterPro" id="IPR018061">
    <property type="entry name" value="Retropepsins"/>
</dbReference>
<proteinExistence type="predicted"/>
<dbReference type="GO" id="GO:0016787">
    <property type="term" value="F:hydrolase activity"/>
    <property type="evidence" value="ECO:0007669"/>
    <property type="project" value="UniProtKB-KW"/>
</dbReference>
<evidence type="ECO:0000259" key="4">
    <source>
        <dbReference type="PROSITE" id="PS50158"/>
    </source>
</evidence>
<keyword evidence="2" id="KW-0862">Zinc</keyword>
<keyword evidence="6" id="KW-1185">Reference proteome</keyword>
<evidence type="ECO:0000256" key="2">
    <source>
        <dbReference type="PROSITE-ProRule" id="PRU00047"/>
    </source>
</evidence>
<keyword evidence="1" id="KW-0378">Hydrolase</keyword>
<dbReference type="PANTHER" id="PTHR33054">
    <property type="entry name" value="CCHC-TYPE DOMAIN-CONTAINING PROTEIN"/>
    <property type="match status" value="1"/>
</dbReference>
<dbReference type="InParanoid" id="A0A1Q3D520"/>
<evidence type="ECO:0000313" key="6">
    <source>
        <dbReference type="Proteomes" id="UP000187406"/>
    </source>
</evidence>
<evidence type="ECO:0000313" key="5">
    <source>
        <dbReference type="EMBL" id="GAV87606.1"/>
    </source>
</evidence>
<feature type="non-terminal residue" evidence="5">
    <location>
        <position position="626"/>
    </location>
</feature>
<dbReference type="InterPro" id="IPR036875">
    <property type="entry name" value="Znf_CCHC_sf"/>
</dbReference>
<dbReference type="AlphaFoldDB" id="A0A1Q3D520"/>
<gene>
    <name evidence="5" type="ORF">CFOL_v3_31032</name>
</gene>
<dbReference type="EMBL" id="BDDD01004404">
    <property type="protein sequence ID" value="GAV87606.1"/>
    <property type="molecule type" value="Genomic_DNA"/>
</dbReference>
<organism evidence="5 6">
    <name type="scientific">Cephalotus follicularis</name>
    <name type="common">Albany pitcher plant</name>
    <dbReference type="NCBI Taxonomy" id="3775"/>
    <lineage>
        <taxon>Eukaryota</taxon>
        <taxon>Viridiplantae</taxon>
        <taxon>Streptophyta</taxon>
        <taxon>Embryophyta</taxon>
        <taxon>Tracheophyta</taxon>
        <taxon>Spermatophyta</taxon>
        <taxon>Magnoliopsida</taxon>
        <taxon>eudicotyledons</taxon>
        <taxon>Gunneridae</taxon>
        <taxon>Pentapetalae</taxon>
        <taxon>rosids</taxon>
        <taxon>fabids</taxon>
        <taxon>Oxalidales</taxon>
        <taxon>Cephalotaceae</taxon>
        <taxon>Cephalotus</taxon>
    </lineage>
</organism>
<feature type="domain" description="CCHC-type" evidence="4">
    <location>
        <begin position="188"/>
        <end position="201"/>
    </location>
</feature>
<evidence type="ECO:0000256" key="1">
    <source>
        <dbReference type="ARBA" id="ARBA00022801"/>
    </source>
</evidence>
<dbReference type="PROSITE" id="PS50158">
    <property type="entry name" value="ZF_CCHC"/>
    <property type="match status" value="1"/>
</dbReference>
<protein>
    <submittedName>
        <fullName evidence="5">Zf-CCHC domain-containing protein</fullName>
    </submittedName>
</protein>
<dbReference type="Pfam" id="PF00098">
    <property type="entry name" value="zf-CCHC"/>
    <property type="match status" value="1"/>
</dbReference>
<keyword evidence="3" id="KW-0175">Coiled coil</keyword>
<sequence>GDPTYLKDRTADQLSNLRCRKLQDFRWYKDTFMTKVLTREDANQPYWKEKFITGLPTLFAEKIKNKYREKHKGVVPYEKLTYGDIVSTITKTGLEICYDIKMSKQIKKDSKTYKKELGDFCTQFGYETFKPPPSKNLQIPKIDRKNYYKKQFEKPEYYRKPNKQKTHFKTNKFKKSNNDFPKTNPAICYNCGKPGHIAKYCYIRKQIKKLDLTKEHRNQLFNIIDKQIQEEGESDYFSTSSTKIQAIKNSSSENEFSSENSKIKTCNCNNCIIADKIDNPELKLEYLLKLKDLITNEPSTSISQPHTLQKIFQRFEDSSTQNITLQDLQKEIKDIKQELQKFKQKTKKQIIHLEQILLQKHSSSSSYDKEIKQINEGETSTKFINLIEKITYQKWHVNITIKIQDSFKLQTIALIDSGAQMNCIQEGLIPTKYFEKTKQKLSTANGENLRVNFKVTDVHIFNEGICIKQSFILVKDLDIGIILGQPFLEIIKPFKVTNEGITTKLFQQKILFAFNEKPITKDIDLLKTFSLFKEHSISMVKAKENQLKQELSNKKFENQLQNSQIKEKIGSLKNSIISNLCSDLPDVFWHRKRHMVSLPYEKNFTGQNIYTKTKPIQMTYELMKYC</sequence>
<dbReference type="SUPFAM" id="SSF50630">
    <property type="entry name" value="Acid proteases"/>
    <property type="match status" value="1"/>
</dbReference>
<comment type="caution">
    <text evidence="5">The sequence shown here is derived from an EMBL/GenBank/DDBJ whole genome shotgun (WGS) entry which is preliminary data.</text>
</comment>
<dbReference type="Proteomes" id="UP000187406">
    <property type="component" value="Unassembled WGS sequence"/>
</dbReference>
<evidence type="ECO:0000256" key="3">
    <source>
        <dbReference type="SAM" id="Coils"/>
    </source>
</evidence>
<reference evidence="6" key="1">
    <citation type="submission" date="2016-04" db="EMBL/GenBank/DDBJ databases">
        <title>Cephalotus genome sequencing.</title>
        <authorList>
            <person name="Fukushima K."/>
            <person name="Hasebe M."/>
            <person name="Fang X."/>
        </authorList>
    </citation>
    <scope>NUCLEOTIDE SEQUENCE [LARGE SCALE GENOMIC DNA]</scope>
    <source>
        <strain evidence="6">cv. St1</strain>
    </source>
</reference>
<name>A0A1Q3D520_CEPFO</name>
<dbReference type="OrthoDB" id="1401424at2759"/>
<keyword evidence="2" id="KW-0479">Metal-binding</keyword>
<feature type="coiled-coil region" evidence="3">
    <location>
        <begin position="318"/>
        <end position="345"/>
    </location>
</feature>
<dbReference type="Gene3D" id="2.40.70.10">
    <property type="entry name" value="Acid Proteases"/>
    <property type="match status" value="1"/>
</dbReference>